<dbReference type="EMBL" id="AWUE01015654">
    <property type="protein sequence ID" value="OMO96386.1"/>
    <property type="molecule type" value="Genomic_DNA"/>
</dbReference>
<evidence type="ECO:0000256" key="4">
    <source>
        <dbReference type="ARBA" id="ARBA00023089"/>
    </source>
</evidence>
<accession>A0A1R3JNC6</accession>
<gene>
    <name evidence="6" type="ORF">COLO4_15296</name>
</gene>
<comment type="similarity">
    <text evidence="1 5">Belongs to the Frigida family.</text>
</comment>
<evidence type="ECO:0000313" key="7">
    <source>
        <dbReference type="Proteomes" id="UP000187203"/>
    </source>
</evidence>
<dbReference type="GO" id="GO:0030154">
    <property type="term" value="P:cell differentiation"/>
    <property type="evidence" value="ECO:0007669"/>
    <property type="project" value="UniProtKB-KW"/>
</dbReference>
<dbReference type="OrthoDB" id="1194450at2759"/>
<reference evidence="7" key="1">
    <citation type="submission" date="2013-09" db="EMBL/GenBank/DDBJ databases">
        <title>Corchorus olitorius genome sequencing.</title>
        <authorList>
            <person name="Alam M."/>
            <person name="Haque M.S."/>
            <person name="Islam M.S."/>
            <person name="Emdad E.M."/>
            <person name="Islam M.M."/>
            <person name="Ahmed B."/>
            <person name="Halim A."/>
            <person name="Hossen Q.M.M."/>
            <person name="Hossain M.Z."/>
            <person name="Ahmed R."/>
            <person name="Khan M.M."/>
            <person name="Islam R."/>
            <person name="Rashid M.M."/>
            <person name="Khan S.A."/>
            <person name="Rahman M.S."/>
            <person name="Alam M."/>
            <person name="Yahiya A.S."/>
            <person name="Khan M.S."/>
            <person name="Azam M.S."/>
            <person name="Haque T."/>
            <person name="Lashkar M.Z.H."/>
            <person name="Akhand A.I."/>
            <person name="Morshed G."/>
            <person name="Roy S."/>
            <person name="Uddin K.S."/>
            <person name="Rabeya T."/>
            <person name="Hossain A.S."/>
            <person name="Chowdhury A."/>
            <person name="Snigdha A.R."/>
            <person name="Mortoza M.S."/>
            <person name="Matin S.A."/>
            <person name="Hoque S.M.E."/>
            <person name="Islam M.K."/>
            <person name="Roy D.K."/>
            <person name="Haider R."/>
            <person name="Moosa M.M."/>
            <person name="Elias S.M."/>
            <person name="Hasan A.M."/>
            <person name="Jahan S."/>
            <person name="Shafiuddin M."/>
            <person name="Mahmood N."/>
            <person name="Shommy N.S."/>
        </authorList>
    </citation>
    <scope>NUCLEOTIDE SEQUENCE [LARGE SCALE GENOMIC DNA]</scope>
    <source>
        <strain evidence="7">cv. O-4</strain>
    </source>
</reference>
<evidence type="ECO:0000256" key="5">
    <source>
        <dbReference type="RuleBase" id="RU364012"/>
    </source>
</evidence>
<evidence type="ECO:0000256" key="2">
    <source>
        <dbReference type="ARBA" id="ARBA00022473"/>
    </source>
</evidence>
<dbReference type="STRING" id="93759.A0A1R3JNC6"/>
<dbReference type="PANTHER" id="PTHR31791:SF47">
    <property type="entry name" value="INACTIVE FRIGIDA-LIKE PROTEIN 2"/>
    <property type="match status" value="1"/>
</dbReference>
<evidence type="ECO:0000256" key="1">
    <source>
        <dbReference type="ARBA" id="ARBA00008956"/>
    </source>
</evidence>
<keyword evidence="4 5" id="KW-0287">Flowering</keyword>
<dbReference type="Proteomes" id="UP000187203">
    <property type="component" value="Unassembled WGS sequence"/>
</dbReference>
<dbReference type="InterPro" id="IPR012474">
    <property type="entry name" value="Frigida"/>
</dbReference>
<evidence type="ECO:0000256" key="3">
    <source>
        <dbReference type="ARBA" id="ARBA00022782"/>
    </source>
</evidence>
<proteinExistence type="inferred from homology"/>
<dbReference type="Pfam" id="PF07899">
    <property type="entry name" value="Frigida"/>
    <property type="match status" value="1"/>
</dbReference>
<sequence>MEVPCLIQKNFQTTIDSINREASSIISMTRQWQEFGGHYDSFVKSMDERYNQLSCIEDGIKDQIEELKKREEKLWVQEEAITKRSEELDRREEELNSKFSSAKSQYDEWLKKLDAEEIRFSENHAKLQTMAREIQERDDRFLEFYFGKPHVPVVPVSDECKTPSTRSKSKTLIQSELIEDLIDKDRRLQAIKHVFEFNLGDKFSPADLIQDHLRYIRRSAKFYKEKDGGLSNQIVTITKEIADLKAVIKCIQIHQLEDEVPLDRIENSIKRKEETKIGLVKLGPCTRSKAKLDQLEQERIKKRLRSI</sequence>
<dbReference type="PANTHER" id="PTHR31791">
    <property type="entry name" value="FRIGIDA-LIKE PROTEIN 3-RELATED"/>
    <property type="match status" value="1"/>
</dbReference>
<keyword evidence="7" id="KW-1185">Reference proteome</keyword>
<dbReference type="Gene3D" id="1.10.287.1490">
    <property type="match status" value="1"/>
</dbReference>
<keyword evidence="3 5" id="KW-0221">Differentiation</keyword>
<evidence type="ECO:0000313" key="6">
    <source>
        <dbReference type="EMBL" id="OMO96386.1"/>
    </source>
</evidence>
<protein>
    <recommendedName>
        <fullName evidence="5">FRIGIDA-like protein</fullName>
    </recommendedName>
</protein>
<name>A0A1R3JNC6_9ROSI</name>
<comment type="caution">
    <text evidence="6">The sequence shown here is derived from an EMBL/GenBank/DDBJ whole genome shotgun (WGS) entry which is preliminary data.</text>
</comment>
<dbReference type="GO" id="GO:0009908">
    <property type="term" value="P:flower development"/>
    <property type="evidence" value="ECO:0007669"/>
    <property type="project" value="UniProtKB-KW"/>
</dbReference>
<keyword evidence="2 5" id="KW-0217">Developmental protein</keyword>
<organism evidence="6 7">
    <name type="scientific">Corchorus olitorius</name>
    <dbReference type="NCBI Taxonomy" id="93759"/>
    <lineage>
        <taxon>Eukaryota</taxon>
        <taxon>Viridiplantae</taxon>
        <taxon>Streptophyta</taxon>
        <taxon>Embryophyta</taxon>
        <taxon>Tracheophyta</taxon>
        <taxon>Spermatophyta</taxon>
        <taxon>Magnoliopsida</taxon>
        <taxon>eudicotyledons</taxon>
        <taxon>Gunneridae</taxon>
        <taxon>Pentapetalae</taxon>
        <taxon>rosids</taxon>
        <taxon>malvids</taxon>
        <taxon>Malvales</taxon>
        <taxon>Malvaceae</taxon>
        <taxon>Grewioideae</taxon>
        <taxon>Apeibeae</taxon>
        <taxon>Corchorus</taxon>
    </lineage>
</organism>
<dbReference type="AlphaFoldDB" id="A0A1R3JNC6"/>